<comment type="similarity">
    <text evidence="2 7">Belongs to the damage-control phosphatase family. Sugar phosphate phosphatase III subfamily.</text>
</comment>
<keyword evidence="3 7" id="KW-0479">Metal-binding</keyword>
<dbReference type="GO" id="GO:0006974">
    <property type="term" value="P:DNA damage response"/>
    <property type="evidence" value="ECO:0007669"/>
    <property type="project" value="TreeGrafter"/>
</dbReference>
<dbReference type="GO" id="GO:0046872">
    <property type="term" value="F:metal ion binding"/>
    <property type="evidence" value="ECO:0007669"/>
    <property type="project" value="UniProtKB-UniRule"/>
</dbReference>
<dbReference type="Proteomes" id="UP000198211">
    <property type="component" value="Unassembled WGS sequence"/>
</dbReference>
<comment type="cofactor">
    <cofactor evidence="7">
        <name>Mn(2+)</name>
        <dbReference type="ChEBI" id="CHEBI:29035"/>
    </cofactor>
    <cofactor evidence="7">
        <name>Ni(2+)</name>
        <dbReference type="ChEBI" id="CHEBI:49786"/>
    </cofactor>
</comment>
<comment type="domain">
    <text evidence="7">Subfamily III proteins have a conserved RTxK motif about 40-50 residues from the C-terminus; the threonine may be replaced by serine or cysteine.</text>
</comment>
<gene>
    <name evidence="9" type="ORF">PHMEG_00040424</name>
</gene>
<evidence type="ECO:0000256" key="2">
    <source>
        <dbReference type="ARBA" id="ARBA00009519"/>
    </source>
</evidence>
<accession>A0A225UDP7</accession>
<evidence type="ECO:0000256" key="7">
    <source>
        <dbReference type="RuleBase" id="RU367030"/>
    </source>
</evidence>
<comment type="catalytic activity">
    <reaction evidence="1 7">
        <text>beta-D-fructose 1-phosphate + H2O = D-fructose + phosphate</text>
        <dbReference type="Rhea" id="RHEA:35603"/>
        <dbReference type="ChEBI" id="CHEBI:15377"/>
        <dbReference type="ChEBI" id="CHEBI:37721"/>
        <dbReference type="ChEBI" id="CHEBI:43474"/>
        <dbReference type="ChEBI" id="CHEBI:138881"/>
    </reaction>
</comment>
<dbReference type="PANTHER" id="PTHR12260:SF6">
    <property type="entry name" value="DAMAGE-CONTROL PHOSPHATASE ARMT1"/>
    <property type="match status" value="1"/>
</dbReference>
<protein>
    <recommendedName>
        <fullName evidence="7">Sugar phosphate phosphatase</fullName>
        <ecNumber evidence="7">3.1.3.-</ecNumber>
    </recommendedName>
</protein>
<reference evidence="10" key="1">
    <citation type="submission" date="2017-03" db="EMBL/GenBank/DDBJ databases">
        <title>Phytopthora megakarya and P. palmivora, two closely related causual agents of cacao black pod achieved similar genome size and gene model numbers by different mechanisms.</title>
        <authorList>
            <person name="Ali S."/>
            <person name="Shao J."/>
            <person name="Larry D.J."/>
            <person name="Kronmiller B."/>
            <person name="Shen D."/>
            <person name="Strem M.D."/>
            <person name="Melnick R.L."/>
            <person name="Guiltinan M.J."/>
            <person name="Tyler B.M."/>
            <person name="Meinhardt L.W."/>
            <person name="Bailey B.A."/>
        </authorList>
    </citation>
    <scope>NUCLEOTIDE SEQUENCE [LARGE SCALE GENOMIC DNA]</scope>
    <source>
        <strain evidence="10">zdho120</strain>
    </source>
</reference>
<proteinExistence type="inferred from homology"/>
<keyword evidence="10" id="KW-1185">Reference proteome</keyword>
<dbReference type="InterPro" id="IPR036075">
    <property type="entry name" value="ARMT-1-like_metal-bd_sf"/>
</dbReference>
<comment type="caution">
    <text evidence="9">The sequence shown here is derived from an EMBL/GenBank/DDBJ whole genome shotgun (WGS) entry which is preliminary data.</text>
</comment>
<dbReference type="GO" id="GO:0103026">
    <property type="term" value="F:fructose-1-phosphatase activity"/>
    <property type="evidence" value="ECO:0007669"/>
    <property type="project" value="RHEA"/>
</dbReference>
<dbReference type="STRING" id="4795.A0A225UDP7"/>
<evidence type="ECO:0000313" key="10">
    <source>
        <dbReference type="Proteomes" id="UP000198211"/>
    </source>
</evidence>
<dbReference type="GO" id="GO:0005634">
    <property type="term" value="C:nucleus"/>
    <property type="evidence" value="ECO:0007669"/>
    <property type="project" value="TreeGrafter"/>
</dbReference>
<dbReference type="InterPro" id="IPR018228">
    <property type="entry name" value="DNase_TatD-rel_CS"/>
</dbReference>
<evidence type="ECO:0000256" key="4">
    <source>
        <dbReference type="ARBA" id="ARBA00022801"/>
    </source>
</evidence>
<dbReference type="Pfam" id="PF01937">
    <property type="entry name" value="ARMT1-like_dom"/>
    <property type="match status" value="1"/>
</dbReference>
<sequence>MPVELHTRLANEATLVIIKVPYTIQNKIYRQLVIRPDILWNRYTYYWEMPVELHTRLANEATLVIIKGDLNYRRLLGDRLWPPSTPVEEAIPYFPTAFVSFRTMKSNPVVGIPVDIVTKLEKEDPKWRYNGKRGTIQSVLPSTSISK</sequence>
<dbReference type="PANTHER" id="PTHR12260">
    <property type="entry name" value="DAMAGE-CONTROL PHOSPHATASE ARMT1"/>
    <property type="match status" value="1"/>
</dbReference>
<dbReference type="OrthoDB" id="123137at2759"/>
<evidence type="ECO:0000256" key="6">
    <source>
        <dbReference type="ARBA" id="ARBA00048809"/>
    </source>
</evidence>
<evidence type="ECO:0000256" key="3">
    <source>
        <dbReference type="ARBA" id="ARBA00022723"/>
    </source>
</evidence>
<comment type="function">
    <text evidence="7">Metal-dependent phosphatase that shows phosphatase activity against several substrates, including fructose-1-phosphate and fructose-6-phosphate. Its preference for fructose-1-phosphate, a strong glycating agent that causes DNA damage rather than a canonical yeast metabolite, suggests a damage-control function in hexose phosphate metabolism.</text>
</comment>
<evidence type="ECO:0000259" key="8">
    <source>
        <dbReference type="Pfam" id="PF01937"/>
    </source>
</evidence>
<feature type="non-terminal residue" evidence="9">
    <location>
        <position position="1"/>
    </location>
</feature>
<evidence type="ECO:0000256" key="5">
    <source>
        <dbReference type="ARBA" id="ARBA00023211"/>
    </source>
</evidence>
<dbReference type="EMBL" id="NBNE01020997">
    <property type="protein sequence ID" value="OWY91128.1"/>
    <property type="molecule type" value="Genomic_DNA"/>
</dbReference>
<keyword evidence="5 7" id="KW-0464">Manganese</keyword>
<evidence type="ECO:0000256" key="1">
    <source>
        <dbReference type="ARBA" id="ARBA00001326"/>
    </source>
</evidence>
<keyword evidence="4 7" id="KW-0378">Hydrolase</keyword>
<dbReference type="AlphaFoldDB" id="A0A225UDP7"/>
<dbReference type="PROSITE" id="PS01090">
    <property type="entry name" value="TATD_2"/>
    <property type="match status" value="2"/>
</dbReference>
<dbReference type="SUPFAM" id="SSF111321">
    <property type="entry name" value="AF1104-like"/>
    <property type="match status" value="1"/>
</dbReference>
<evidence type="ECO:0000313" key="9">
    <source>
        <dbReference type="EMBL" id="OWY91128.1"/>
    </source>
</evidence>
<dbReference type="GO" id="GO:0097023">
    <property type="term" value="F:fructose 6-phosphate aldolase activity"/>
    <property type="evidence" value="ECO:0007669"/>
    <property type="project" value="RHEA"/>
</dbReference>
<dbReference type="EC" id="3.1.3.-" evidence="7"/>
<dbReference type="InterPro" id="IPR002791">
    <property type="entry name" value="ARMT1-like_metal-bd"/>
</dbReference>
<organism evidence="9 10">
    <name type="scientific">Phytophthora megakarya</name>
    <dbReference type="NCBI Taxonomy" id="4795"/>
    <lineage>
        <taxon>Eukaryota</taxon>
        <taxon>Sar</taxon>
        <taxon>Stramenopiles</taxon>
        <taxon>Oomycota</taxon>
        <taxon>Peronosporomycetes</taxon>
        <taxon>Peronosporales</taxon>
        <taxon>Peronosporaceae</taxon>
        <taxon>Phytophthora</taxon>
    </lineage>
</organism>
<comment type="catalytic activity">
    <reaction evidence="6 7">
        <text>beta-D-fructose 6-phosphate = dihydroxyacetone + D-glyceraldehyde 3-phosphate</text>
        <dbReference type="Rhea" id="RHEA:28002"/>
        <dbReference type="ChEBI" id="CHEBI:16016"/>
        <dbReference type="ChEBI" id="CHEBI:57634"/>
        <dbReference type="ChEBI" id="CHEBI:59776"/>
    </reaction>
</comment>
<name>A0A225UDP7_9STRA</name>
<dbReference type="InterPro" id="IPR039763">
    <property type="entry name" value="ARMT1"/>
</dbReference>
<feature type="domain" description="Damage-control phosphatase ARMT1-like metal-binding" evidence="8">
    <location>
        <begin position="28"/>
        <end position="116"/>
    </location>
</feature>